<evidence type="ECO:0000256" key="4">
    <source>
        <dbReference type="SAM" id="Phobius"/>
    </source>
</evidence>
<protein>
    <submittedName>
        <fullName evidence="6">Cellulose synthase/poly-beta-1,6-N-acetylglucosamine synthase-like glycosyltransferase</fullName>
    </submittedName>
</protein>
<evidence type="ECO:0000313" key="7">
    <source>
        <dbReference type="Proteomes" id="UP000534186"/>
    </source>
</evidence>
<dbReference type="Pfam" id="PF00535">
    <property type="entry name" value="Glycos_transf_2"/>
    <property type="match status" value="1"/>
</dbReference>
<dbReference type="Proteomes" id="UP000534186">
    <property type="component" value="Unassembled WGS sequence"/>
</dbReference>
<dbReference type="InterPro" id="IPR001173">
    <property type="entry name" value="Glyco_trans_2-like"/>
</dbReference>
<proteinExistence type="inferred from homology"/>
<feature type="transmembrane region" description="Helical" evidence="4">
    <location>
        <begin position="289"/>
        <end position="307"/>
    </location>
</feature>
<dbReference type="SUPFAM" id="SSF53448">
    <property type="entry name" value="Nucleotide-diphospho-sugar transferases"/>
    <property type="match status" value="1"/>
</dbReference>
<comment type="similarity">
    <text evidence="1">Belongs to the glycosyltransferase 2 family.</text>
</comment>
<accession>A0A7Y9NK20</accession>
<evidence type="ECO:0000256" key="2">
    <source>
        <dbReference type="ARBA" id="ARBA00022676"/>
    </source>
</evidence>
<feature type="transmembrane region" description="Helical" evidence="4">
    <location>
        <begin position="342"/>
        <end position="363"/>
    </location>
</feature>
<dbReference type="InterPro" id="IPR029044">
    <property type="entry name" value="Nucleotide-diphossugar_trans"/>
</dbReference>
<keyword evidence="4" id="KW-1133">Transmembrane helix</keyword>
<keyword evidence="4" id="KW-0812">Transmembrane</keyword>
<feature type="transmembrane region" description="Helical" evidence="4">
    <location>
        <begin position="313"/>
        <end position="333"/>
    </location>
</feature>
<evidence type="ECO:0000256" key="1">
    <source>
        <dbReference type="ARBA" id="ARBA00006739"/>
    </source>
</evidence>
<evidence type="ECO:0000256" key="3">
    <source>
        <dbReference type="ARBA" id="ARBA00022679"/>
    </source>
</evidence>
<dbReference type="PANTHER" id="PTHR43630:SF1">
    <property type="entry name" value="POLY-BETA-1,6-N-ACETYL-D-GLUCOSAMINE SYNTHASE"/>
    <property type="match status" value="1"/>
</dbReference>
<dbReference type="CDD" id="cd06439">
    <property type="entry name" value="CESA_like_1"/>
    <property type="match status" value="1"/>
</dbReference>
<comment type="caution">
    <text evidence="6">The sequence shown here is derived from an EMBL/GenBank/DDBJ whole genome shotgun (WGS) entry which is preliminary data.</text>
</comment>
<feature type="transmembrane region" description="Helical" evidence="4">
    <location>
        <begin position="6"/>
        <end position="26"/>
    </location>
</feature>
<dbReference type="Gene3D" id="3.90.550.10">
    <property type="entry name" value="Spore Coat Polysaccharide Biosynthesis Protein SpsA, Chain A"/>
    <property type="match status" value="1"/>
</dbReference>
<name>A0A7Y9NK20_9BACT</name>
<keyword evidence="3 6" id="KW-0808">Transferase</keyword>
<keyword evidence="4" id="KW-0472">Membrane</keyword>
<dbReference type="PANTHER" id="PTHR43630">
    <property type="entry name" value="POLY-BETA-1,6-N-ACETYL-D-GLUCOSAMINE SYNTHASE"/>
    <property type="match status" value="1"/>
</dbReference>
<dbReference type="GO" id="GO:0016757">
    <property type="term" value="F:glycosyltransferase activity"/>
    <property type="evidence" value="ECO:0007669"/>
    <property type="project" value="UniProtKB-KW"/>
</dbReference>
<evidence type="ECO:0000313" key="6">
    <source>
        <dbReference type="EMBL" id="NYF50845.1"/>
    </source>
</evidence>
<dbReference type="AlphaFoldDB" id="A0A7Y9NK20"/>
<gene>
    <name evidence="6" type="ORF">HDF12_001210</name>
</gene>
<keyword evidence="2" id="KW-0328">Glycosyltransferase</keyword>
<sequence length="371" mass="41469">MTKLIFWYCFALTVYAYLGYAIWLWFCVRFRKRRLPGTRSATPNVSIIMAARNEEANLPAKLENLRRLTFPRDRLQIVIVSDGSTDRTAEILREQAPGIVPVILERSNGKAAALNEAVRLAQGEILVFLDARQTVDEDAVSELVACFDDPTIGAVSGELLLETPSGAASEEGLGIYWKIEKTVRKLESASGSVVGVTGAIYAIRRELYTEIPPGTILDDVFVPMNVARKGKRIVFQPSAIARDRIFSKKGKEFSRKVRTLTGNYQLLRLAPWLLSPSNPLLFRFVSHKLLRLLVPFLMILMLVSSALAKGPLYATIFWIQIVFYISAAFGTLIPSAKKFRPIAIASTFVMLNMAAALAFYNFIVGRKEVWN</sequence>
<reference evidence="6 7" key="1">
    <citation type="submission" date="2020-07" db="EMBL/GenBank/DDBJ databases">
        <title>Genomic Encyclopedia of Type Strains, Phase IV (KMG-V): Genome sequencing to study the core and pangenomes of soil and plant-associated prokaryotes.</title>
        <authorList>
            <person name="Whitman W."/>
        </authorList>
    </citation>
    <scope>NUCLEOTIDE SEQUENCE [LARGE SCALE GENOMIC DNA]</scope>
    <source>
        <strain evidence="6 7">M8UP30</strain>
    </source>
</reference>
<evidence type="ECO:0000259" key="5">
    <source>
        <dbReference type="Pfam" id="PF00535"/>
    </source>
</evidence>
<feature type="domain" description="Glycosyltransferase 2-like" evidence="5">
    <location>
        <begin position="46"/>
        <end position="208"/>
    </location>
</feature>
<organism evidence="6 7">
    <name type="scientific">Tunturiibacter lichenicola</name>
    <dbReference type="NCBI Taxonomy" id="2051959"/>
    <lineage>
        <taxon>Bacteria</taxon>
        <taxon>Pseudomonadati</taxon>
        <taxon>Acidobacteriota</taxon>
        <taxon>Terriglobia</taxon>
        <taxon>Terriglobales</taxon>
        <taxon>Acidobacteriaceae</taxon>
        <taxon>Tunturiibacter</taxon>
    </lineage>
</organism>
<dbReference type="EMBL" id="JACCCV010000001">
    <property type="protein sequence ID" value="NYF50845.1"/>
    <property type="molecule type" value="Genomic_DNA"/>
</dbReference>